<proteinExistence type="predicted"/>
<dbReference type="InterPro" id="IPR000157">
    <property type="entry name" value="TIR_dom"/>
</dbReference>
<dbReference type="SUPFAM" id="SSF46785">
    <property type="entry name" value="Winged helix' DNA-binding domain"/>
    <property type="match status" value="1"/>
</dbReference>
<dbReference type="Pfam" id="PF23282">
    <property type="entry name" value="WHD_ROQ1"/>
    <property type="match status" value="1"/>
</dbReference>
<evidence type="ECO:0000313" key="5">
    <source>
        <dbReference type="EMBL" id="MCH82394.1"/>
    </source>
</evidence>
<dbReference type="AlphaFoldDB" id="A0A392M875"/>
<dbReference type="PROSITE" id="PS50104">
    <property type="entry name" value="TIR"/>
    <property type="match status" value="1"/>
</dbReference>
<dbReference type="Pfam" id="PF01582">
    <property type="entry name" value="TIR"/>
    <property type="match status" value="1"/>
</dbReference>
<dbReference type="GO" id="GO:0007165">
    <property type="term" value="P:signal transduction"/>
    <property type="evidence" value="ECO:0007669"/>
    <property type="project" value="InterPro"/>
</dbReference>
<dbReference type="InterPro" id="IPR044974">
    <property type="entry name" value="Disease_R_plants"/>
</dbReference>
<comment type="caution">
    <text evidence="5">The sequence shown here is derived from an EMBL/GenBank/DDBJ whole genome shotgun (WGS) entry which is preliminary data.</text>
</comment>
<dbReference type="SMART" id="SM00255">
    <property type="entry name" value="TIR"/>
    <property type="match status" value="1"/>
</dbReference>
<accession>A0A392M875</accession>
<dbReference type="Gene3D" id="3.40.50.300">
    <property type="entry name" value="P-loop containing nucleotide triphosphate hydrolases"/>
    <property type="match status" value="1"/>
</dbReference>
<dbReference type="GO" id="GO:0006952">
    <property type="term" value="P:defense response"/>
    <property type="evidence" value="ECO:0007669"/>
    <property type="project" value="UniProtKB-KW"/>
</dbReference>
<dbReference type="InterPro" id="IPR058192">
    <property type="entry name" value="WHD_ROQ1-like"/>
</dbReference>
<dbReference type="EMBL" id="LXQA010003628">
    <property type="protein sequence ID" value="MCH82394.1"/>
    <property type="molecule type" value="Genomic_DNA"/>
</dbReference>
<dbReference type="SUPFAM" id="SSF52540">
    <property type="entry name" value="P-loop containing nucleoside triphosphate hydrolases"/>
    <property type="match status" value="1"/>
</dbReference>
<gene>
    <name evidence="5" type="ORF">A2U01_0003199</name>
</gene>
<evidence type="ECO:0000256" key="1">
    <source>
        <dbReference type="ARBA" id="ARBA00022737"/>
    </source>
</evidence>
<feature type="non-terminal residue" evidence="5">
    <location>
        <position position="417"/>
    </location>
</feature>
<evidence type="ECO:0000256" key="2">
    <source>
        <dbReference type="ARBA" id="ARBA00022821"/>
    </source>
</evidence>
<keyword evidence="6" id="KW-1185">Reference proteome</keyword>
<dbReference type="PANTHER" id="PTHR11017">
    <property type="entry name" value="LEUCINE-RICH REPEAT-CONTAINING PROTEIN"/>
    <property type="match status" value="1"/>
</dbReference>
<evidence type="ECO:0000259" key="4">
    <source>
        <dbReference type="PROSITE" id="PS50104"/>
    </source>
</evidence>
<dbReference type="PANTHER" id="PTHR11017:SF271">
    <property type="entry name" value="DISEASE RESISTANCE PROTEIN (TIR-NBS-LRR CLASS) FAMILY"/>
    <property type="match status" value="1"/>
</dbReference>
<keyword evidence="2" id="KW-0611">Plant defense</keyword>
<organism evidence="5 6">
    <name type="scientific">Trifolium medium</name>
    <dbReference type="NCBI Taxonomy" id="97028"/>
    <lineage>
        <taxon>Eukaryota</taxon>
        <taxon>Viridiplantae</taxon>
        <taxon>Streptophyta</taxon>
        <taxon>Embryophyta</taxon>
        <taxon>Tracheophyta</taxon>
        <taxon>Spermatophyta</taxon>
        <taxon>Magnoliopsida</taxon>
        <taxon>eudicotyledons</taxon>
        <taxon>Gunneridae</taxon>
        <taxon>Pentapetalae</taxon>
        <taxon>rosids</taxon>
        <taxon>fabids</taxon>
        <taxon>Fabales</taxon>
        <taxon>Fabaceae</taxon>
        <taxon>Papilionoideae</taxon>
        <taxon>50 kb inversion clade</taxon>
        <taxon>NPAAA clade</taxon>
        <taxon>Hologalegina</taxon>
        <taxon>IRL clade</taxon>
        <taxon>Trifolieae</taxon>
        <taxon>Trifolium</taxon>
    </lineage>
</organism>
<feature type="domain" description="TIR" evidence="4">
    <location>
        <begin position="316"/>
        <end position="417"/>
    </location>
</feature>
<sequence>MSPFTSSFSSSSKRKRDISMEGETSQLEDDKFISWLSSPYPRHNYGNETEHIENEVECTTVIREKRVMFNDLYTESLNSRVQDVIQILKQSKCPLLVGIWGMTGIGKTAIASVIYDQIGPYFEDTCFLEDVSSLVKFKNETLASLQEKFLLDIGKATEINISTIESGKVILKERLRNKRVVACSGGLPFALLVFGIDFGIFERTVDAWKSKLDKLKELPEARVQKILEGRVNDLSDEEKQIFLHIAYLLIGRNQDDVLQALNRSTPSAALQISLLEDKCFLTIDENNKLQVHVLLQATAKYIIERKSRYHTYHQPKLYDVFLSFRAEDSRAKFMPHLYSSLQNAGIYAFRDNDEIQRGDQISISLLRAIRQSKIAIVILSTNYANSRCCLEELAKIMEIGRTRELVVVPVYEVDRFE</sequence>
<keyword evidence="1" id="KW-0677">Repeat</keyword>
<dbReference type="InterPro" id="IPR036390">
    <property type="entry name" value="WH_DNA-bd_sf"/>
</dbReference>
<dbReference type="SUPFAM" id="SSF52200">
    <property type="entry name" value="Toll/Interleukin receptor TIR domain"/>
    <property type="match status" value="1"/>
</dbReference>
<feature type="region of interest" description="Disordered" evidence="3">
    <location>
        <begin position="1"/>
        <end position="25"/>
    </location>
</feature>
<dbReference type="Gene3D" id="3.40.50.10140">
    <property type="entry name" value="Toll/interleukin-1 receptor homology (TIR) domain"/>
    <property type="match status" value="1"/>
</dbReference>
<evidence type="ECO:0000256" key="3">
    <source>
        <dbReference type="SAM" id="MobiDB-lite"/>
    </source>
</evidence>
<dbReference type="Proteomes" id="UP000265520">
    <property type="component" value="Unassembled WGS sequence"/>
</dbReference>
<protein>
    <submittedName>
        <fullName evidence="5">TMV resistance protein N</fullName>
    </submittedName>
</protein>
<evidence type="ECO:0000313" key="6">
    <source>
        <dbReference type="Proteomes" id="UP000265520"/>
    </source>
</evidence>
<feature type="compositionally biased region" description="Low complexity" evidence="3">
    <location>
        <begin position="1"/>
        <end position="11"/>
    </location>
</feature>
<name>A0A392M875_9FABA</name>
<dbReference type="InterPro" id="IPR035897">
    <property type="entry name" value="Toll_tir_struct_dom_sf"/>
</dbReference>
<dbReference type="InterPro" id="IPR027417">
    <property type="entry name" value="P-loop_NTPase"/>
</dbReference>
<reference evidence="5 6" key="1">
    <citation type="journal article" date="2018" name="Front. Plant Sci.">
        <title>Red Clover (Trifolium pratense) and Zigzag Clover (T. medium) - A Picture of Genomic Similarities and Differences.</title>
        <authorList>
            <person name="Dluhosova J."/>
            <person name="Istvanek J."/>
            <person name="Nedelnik J."/>
            <person name="Repkova J."/>
        </authorList>
    </citation>
    <scope>NUCLEOTIDE SEQUENCE [LARGE SCALE GENOMIC DNA]</scope>
    <source>
        <strain evidence="6">cv. 10/8</strain>
        <tissue evidence="5">Leaf</tissue>
    </source>
</reference>